<comment type="cofactor">
    <cofactor evidence="2">
        <name>Mg(2+)</name>
        <dbReference type="ChEBI" id="CHEBI:18420"/>
    </cofactor>
</comment>
<dbReference type="EMBL" id="AQQV01000003">
    <property type="protein sequence ID" value="ORE86230.1"/>
    <property type="molecule type" value="Genomic_DNA"/>
</dbReference>
<protein>
    <submittedName>
        <fullName evidence="8">CoA pyrophosphatase</fullName>
    </submittedName>
</protein>
<dbReference type="Gene3D" id="3.90.79.10">
    <property type="entry name" value="Nucleoside Triphosphate Pyrophosphohydrolase"/>
    <property type="match status" value="1"/>
</dbReference>
<gene>
    <name evidence="8" type="ORF">ATO7_13073</name>
</gene>
<accession>A0A1Y1SC59</accession>
<keyword evidence="5" id="KW-0460">Magnesium</keyword>
<name>A0A1Y1SC59_9GAMM</name>
<dbReference type="GO" id="GO:0046872">
    <property type="term" value="F:metal ion binding"/>
    <property type="evidence" value="ECO:0007669"/>
    <property type="project" value="UniProtKB-KW"/>
</dbReference>
<comment type="caution">
    <text evidence="8">The sequence shown here is derived from an EMBL/GenBank/DDBJ whole genome shotgun (WGS) entry which is preliminary data.</text>
</comment>
<evidence type="ECO:0000256" key="1">
    <source>
        <dbReference type="ARBA" id="ARBA00001936"/>
    </source>
</evidence>
<dbReference type="CDD" id="cd03426">
    <property type="entry name" value="NUDIX_CoAse_Nudt7"/>
    <property type="match status" value="1"/>
</dbReference>
<keyword evidence="4" id="KW-0378">Hydrolase</keyword>
<proteinExistence type="predicted"/>
<evidence type="ECO:0000256" key="5">
    <source>
        <dbReference type="ARBA" id="ARBA00022842"/>
    </source>
</evidence>
<dbReference type="OrthoDB" id="9802805at2"/>
<evidence type="ECO:0000313" key="8">
    <source>
        <dbReference type="EMBL" id="ORE86230.1"/>
    </source>
</evidence>
<dbReference type="InterPro" id="IPR015797">
    <property type="entry name" value="NUDIX_hydrolase-like_dom_sf"/>
</dbReference>
<evidence type="ECO:0000259" key="7">
    <source>
        <dbReference type="PROSITE" id="PS51462"/>
    </source>
</evidence>
<evidence type="ECO:0000256" key="6">
    <source>
        <dbReference type="ARBA" id="ARBA00023211"/>
    </source>
</evidence>
<dbReference type="PANTHER" id="PTHR12992:SF11">
    <property type="entry name" value="MITOCHONDRIAL COENZYME A DIPHOSPHATASE NUDT8"/>
    <property type="match status" value="1"/>
</dbReference>
<organism evidence="8 9">
    <name type="scientific">Oceanococcus atlanticus</name>
    <dbReference type="NCBI Taxonomy" id="1317117"/>
    <lineage>
        <taxon>Bacteria</taxon>
        <taxon>Pseudomonadati</taxon>
        <taxon>Pseudomonadota</taxon>
        <taxon>Gammaproteobacteria</taxon>
        <taxon>Chromatiales</taxon>
        <taxon>Oceanococcaceae</taxon>
        <taxon>Oceanococcus</taxon>
    </lineage>
</organism>
<reference evidence="8 9" key="1">
    <citation type="submission" date="2013-04" db="EMBL/GenBank/DDBJ databases">
        <title>Oceanococcus atlanticus 22II-S10r2 Genome Sequencing.</title>
        <authorList>
            <person name="Lai Q."/>
            <person name="Li G."/>
            <person name="Shao Z."/>
        </authorList>
    </citation>
    <scope>NUCLEOTIDE SEQUENCE [LARGE SCALE GENOMIC DNA]</scope>
    <source>
        <strain evidence="8 9">22II-S10r2</strain>
    </source>
</reference>
<dbReference type="SUPFAM" id="SSF55811">
    <property type="entry name" value="Nudix"/>
    <property type="match status" value="1"/>
</dbReference>
<dbReference type="AlphaFoldDB" id="A0A1Y1SC59"/>
<keyword evidence="9" id="KW-1185">Reference proteome</keyword>
<dbReference type="PANTHER" id="PTHR12992">
    <property type="entry name" value="NUDIX HYDROLASE"/>
    <property type="match status" value="1"/>
</dbReference>
<dbReference type="Proteomes" id="UP000192342">
    <property type="component" value="Unassembled WGS sequence"/>
</dbReference>
<dbReference type="STRING" id="1317117.ATO7_13073"/>
<evidence type="ECO:0000256" key="2">
    <source>
        <dbReference type="ARBA" id="ARBA00001946"/>
    </source>
</evidence>
<dbReference type="InterPro" id="IPR000086">
    <property type="entry name" value="NUDIX_hydrolase_dom"/>
</dbReference>
<dbReference type="RefSeq" id="WP_083562419.1">
    <property type="nucleotide sequence ID" value="NZ_AQQV01000003.1"/>
</dbReference>
<dbReference type="Pfam" id="PF00293">
    <property type="entry name" value="NUDIX"/>
    <property type="match status" value="1"/>
</dbReference>
<feature type="domain" description="Nudix hydrolase" evidence="7">
    <location>
        <begin position="46"/>
        <end position="179"/>
    </location>
</feature>
<evidence type="ECO:0000313" key="9">
    <source>
        <dbReference type="Proteomes" id="UP000192342"/>
    </source>
</evidence>
<keyword evidence="3" id="KW-0479">Metal-binding</keyword>
<evidence type="ECO:0000256" key="4">
    <source>
        <dbReference type="ARBA" id="ARBA00022801"/>
    </source>
</evidence>
<dbReference type="NCBIfam" id="NF007980">
    <property type="entry name" value="PRK10707.1"/>
    <property type="match status" value="1"/>
</dbReference>
<keyword evidence="6" id="KW-0464">Manganese</keyword>
<dbReference type="GO" id="GO:0010945">
    <property type="term" value="F:coenzyme A diphosphatase activity"/>
    <property type="evidence" value="ECO:0007669"/>
    <property type="project" value="InterPro"/>
</dbReference>
<dbReference type="PROSITE" id="PS51462">
    <property type="entry name" value="NUDIX"/>
    <property type="match status" value="1"/>
</dbReference>
<sequence length="209" mass="24027">MIRTQLVDRLEDVLEHTHAEHPRRMARWELPLGLDYVLQKRWTRRLRPASVLVGVRDKDAPSIIMTVRSENLRAHGGQISFPGGRKDEGDEFPVGTALREAQEEIDLDPAAVKVIGYLDDYPTISKFRVTPVVALVDAAAPVHSDSEEVAEVFELPLSFVLERRNYQMRKLGRLGLKYYELNYKHYRIWGATAGMLYNLQQMFEAHELV</sequence>
<dbReference type="InterPro" id="IPR045121">
    <property type="entry name" value="CoAse"/>
</dbReference>
<evidence type="ECO:0000256" key="3">
    <source>
        <dbReference type="ARBA" id="ARBA00022723"/>
    </source>
</evidence>
<comment type="cofactor">
    <cofactor evidence="1">
        <name>Mn(2+)</name>
        <dbReference type="ChEBI" id="CHEBI:29035"/>
    </cofactor>
</comment>